<feature type="transmembrane region" description="Helical" evidence="10">
    <location>
        <begin position="308"/>
        <end position="334"/>
    </location>
</feature>
<keyword evidence="4 10" id="KW-1133">Transmembrane helix</keyword>
<dbReference type="SUPFAM" id="SSF81321">
    <property type="entry name" value="Family A G protein-coupled receptor-like"/>
    <property type="match status" value="1"/>
</dbReference>
<evidence type="ECO:0000259" key="11">
    <source>
        <dbReference type="PROSITE" id="PS50262"/>
    </source>
</evidence>
<dbReference type="Proteomes" id="UP001283361">
    <property type="component" value="Unassembled WGS sequence"/>
</dbReference>
<dbReference type="GO" id="GO:0005886">
    <property type="term" value="C:plasma membrane"/>
    <property type="evidence" value="ECO:0007669"/>
    <property type="project" value="UniProtKB-SubCell"/>
</dbReference>
<feature type="transmembrane region" description="Helical" evidence="10">
    <location>
        <begin position="874"/>
        <end position="893"/>
    </location>
</feature>
<dbReference type="PANTHER" id="PTHR24248">
    <property type="entry name" value="ADRENERGIC RECEPTOR-RELATED G-PROTEIN COUPLED RECEPTOR"/>
    <property type="match status" value="1"/>
</dbReference>
<comment type="caution">
    <text evidence="12">The sequence shown here is derived from an EMBL/GenBank/DDBJ whole genome shotgun (WGS) entry which is preliminary data.</text>
</comment>
<dbReference type="InterPro" id="IPR017452">
    <property type="entry name" value="GPCR_Rhodpsn_7TM"/>
</dbReference>
<dbReference type="Gene3D" id="1.20.1070.10">
    <property type="entry name" value="Rhodopsin 7-helix transmembrane proteins"/>
    <property type="match status" value="1"/>
</dbReference>
<dbReference type="EMBL" id="JAWDGP010001584">
    <property type="protein sequence ID" value="KAK3790075.1"/>
    <property type="molecule type" value="Genomic_DNA"/>
</dbReference>
<evidence type="ECO:0000256" key="3">
    <source>
        <dbReference type="ARBA" id="ARBA00022692"/>
    </source>
</evidence>
<feature type="domain" description="G-protein coupled receptors family 1 profile" evidence="11">
    <location>
        <begin position="141"/>
        <end position="229"/>
    </location>
</feature>
<dbReference type="PROSITE" id="PS50262">
    <property type="entry name" value="G_PROTEIN_RECEP_F1_2"/>
    <property type="match status" value="1"/>
</dbReference>
<evidence type="ECO:0000256" key="7">
    <source>
        <dbReference type="ARBA" id="ARBA00023170"/>
    </source>
</evidence>
<sequence length="919" mass="103745">MEPLYLCIQQYNLLRNQGIAHNCKLDMSRCNWITRAGDRCTSCGQKQRVFDRLCTYNFVQIVFCQSQRLSTDQRLLKDAFSDKFKKSPTFRHSSCANRDWCTMNLSVDLTAAVQRAVENAQRRDVTLVTFLTALSVIGVLVNSVLLDVYLHTRRRVVSTYFITAVATIDLLISGVVMPLRIVQVVTVIPPEVCAICLSLGYGCIGVSIMLFFCITFDRYQCVCLLQRPLITPQNLHLVGSWAAVSAVYAGVVAPIYLRGEITVLDGVTNHGNASGHALRKVTLLMRPGHACYSTSLLSHPRRVWDERYIVQFVFAVCCSSLILLVLVLYVFMFLKLRQKDQFRLQFLSYKNQRNSPRELTARPCLDINYLPRLKSASNGQYLHESDRHSTSCALSSASKHSQPTLKSNTDKENDHPLGAKTDKLQPGKKLLSDDRALNVDSIQAVTKKTMPISQSLKRSVSCLYLRDLRKFRRRKCGTVEPIQCDKKAQEKGLQIKQNKGSELKTCNRIIKCATKISAKKSTEVDHEPQKIKIIRNHPLATLSCFRNHHQKEELEYISLDAFSSKLASDTDSIQSEPELQSQRLNTKFIEEIRVCPNVGIPENVQKNSDYSILTAQPSSLPTEPIPRSRSSSCPDIGSSAKYSRFKNLVRTGEEENSCPSEAKTVKTLDSESCTAQDKAVQVKSNPEVNVSAKPVSEILSKNCKFQYFTKQQKNDVPVNCEVSDSKIRKKLTSSNTCKNSLTLEQEKMGVSASTLTKRQQTSKTAHNDVHLPKGTYLSDKNAAESKLVTTNLTVLRDGQNADSSKLAQLQGDQPRVREQQHKTPVGCCGFWACSLSTRVTTRVGLLTLVYCLWWMPFYLTELGLVSYDTLMPEMFFMANVMNPLLHLMTSQVFRHQLRARFKVYKARFVARFHRQSSKV</sequence>
<evidence type="ECO:0000256" key="6">
    <source>
        <dbReference type="ARBA" id="ARBA00023136"/>
    </source>
</evidence>
<keyword evidence="7" id="KW-0675">Receptor</keyword>
<keyword evidence="2" id="KW-1003">Cell membrane</keyword>
<evidence type="ECO:0000256" key="9">
    <source>
        <dbReference type="SAM" id="MobiDB-lite"/>
    </source>
</evidence>
<proteinExistence type="predicted"/>
<evidence type="ECO:0000256" key="5">
    <source>
        <dbReference type="ARBA" id="ARBA00023040"/>
    </source>
</evidence>
<dbReference type="AlphaFoldDB" id="A0AAE1AM35"/>
<evidence type="ECO:0000256" key="8">
    <source>
        <dbReference type="ARBA" id="ARBA00023224"/>
    </source>
</evidence>
<evidence type="ECO:0000313" key="13">
    <source>
        <dbReference type="Proteomes" id="UP001283361"/>
    </source>
</evidence>
<accession>A0AAE1AM35</accession>
<feature type="compositionally biased region" description="Polar residues" evidence="9">
    <location>
        <begin position="397"/>
        <end position="407"/>
    </location>
</feature>
<keyword evidence="13" id="KW-1185">Reference proteome</keyword>
<reference evidence="12" key="1">
    <citation type="journal article" date="2023" name="G3 (Bethesda)">
        <title>A reference genome for the long-term kleptoplast-retaining sea slug Elysia crispata morphotype clarki.</title>
        <authorList>
            <person name="Eastman K.E."/>
            <person name="Pendleton A.L."/>
            <person name="Shaikh M.A."/>
            <person name="Suttiyut T."/>
            <person name="Ogas R."/>
            <person name="Tomko P."/>
            <person name="Gavelis G."/>
            <person name="Widhalm J.R."/>
            <person name="Wisecaver J.H."/>
        </authorList>
    </citation>
    <scope>NUCLEOTIDE SEQUENCE</scope>
    <source>
        <strain evidence="12">ECLA1</strain>
    </source>
</reference>
<evidence type="ECO:0000313" key="12">
    <source>
        <dbReference type="EMBL" id="KAK3790075.1"/>
    </source>
</evidence>
<organism evidence="12 13">
    <name type="scientific">Elysia crispata</name>
    <name type="common">lettuce slug</name>
    <dbReference type="NCBI Taxonomy" id="231223"/>
    <lineage>
        <taxon>Eukaryota</taxon>
        <taxon>Metazoa</taxon>
        <taxon>Spiralia</taxon>
        <taxon>Lophotrochozoa</taxon>
        <taxon>Mollusca</taxon>
        <taxon>Gastropoda</taxon>
        <taxon>Heterobranchia</taxon>
        <taxon>Euthyneura</taxon>
        <taxon>Panpulmonata</taxon>
        <taxon>Sacoglossa</taxon>
        <taxon>Placobranchoidea</taxon>
        <taxon>Plakobranchidae</taxon>
        <taxon>Elysia</taxon>
    </lineage>
</organism>
<feature type="region of interest" description="Disordered" evidence="9">
    <location>
        <begin position="397"/>
        <end position="430"/>
    </location>
</feature>
<evidence type="ECO:0000256" key="10">
    <source>
        <dbReference type="SAM" id="Phobius"/>
    </source>
</evidence>
<evidence type="ECO:0000256" key="2">
    <source>
        <dbReference type="ARBA" id="ARBA00022475"/>
    </source>
</evidence>
<feature type="transmembrane region" description="Helical" evidence="10">
    <location>
        <begin position="187"/>
        <end position="214"/>
    </location>
</feature>
<evidence type="ECO:0000256" key="1">
    <source>
        <dbReference type="ARBA" id="ARBA00004651"/>
    </source>
</evidence>
<keyword evidence="5" id="KW-0297">G-protein coupled receptor</keyword>
<keyword evidence="3 10" id="KW-0812">Transmembrane</keyword>
<feature type="transmembrane region" description="Helical" evidence="10">
    <location>
        <begin position="843"/>
        <end position="859"/>
    </location>
</feature>
<keyword evidence="6 10" id="KW-0472">Membrane</keyword>
<comment type="subcellular location">
    <subcellularLocation>
        <location evidence="1">Cell membrane</location>
        <topology evidence="1">Multi-pass membrane protein</topology>
    </subcellularLocation>
</comment>
<keyword evidence="8" id="KW-0807">Transducer</keyword>
<dbReference type="PRINTS" id="PR00237">
    <property type="entry name" value="GPCRRHODOPSN"/>
</dbReference>
<dbReference type="InterPro" id="IPR000276">
    <property type="entry name" value="GPCR_Rhodpsn"/>
</dbReference>
<dbReference type="GO" id="GO:0004930">
    <property type="term" value="F:G protein-coupled receptor activity"/>
    <property type="evidence" value="ECO:0007669"/>
    <property type="project" value="UniProtKB-KW"/>
</dbReference>
<feature type="compositionally biased region" description="Basic and acidic residues" evidence="9">
    <location>
        <begin position="408"/>
        <end position="430"/>
    </location>
</feature>
<evidence type="ECO:0000256" key="4">
    <source>
        <dbReference type="ARBA" id="ARBA00022989"/>
    </source>
</evidence>
<gene>
    <name evidence="12" type="ORF">RRG08_012060</name>
</gene>
<feature type="transmembrane region" description="Helical" evidence="10">
    <location>
        <begin position="127"/>
        <end position="150"/>
    </location>
</feature>
<feature type="transmembrane region" description="Helical" evidence="10">
    <location>
        <begin position="235"/>
        <end position="257"/>
    </location>
</feature>
<name>A0AAE1AM35_9GAST</name>
<dbReference type="Pfam" id="PF00001">
    <property type="entry name" value="7tm_1"/>
    <property type="match status" value="1"/>
</dbReference>
<protein>
    <recommendedName>
        <fullName evidence="11">G-protein coupled receptors family 1 profile domain-containing protein</fullName>
    </recommendedName>
</protein>
<feature type="transmembrane region" description="Helical" evidence="10">
    <location>
        <begin position="157"/>
        <end position="181"/>
    </location>
</feature>